<organism evidence="1">
    <name type="scientific">viral metagenome</name>
    <dbReference type="NCBI Taxonomy" id="1070528"/>
    <lineage>
        <taxon>unclassified sequences</taxon>
        <taxon>metagenomes</taxon>
        <taxon>organismal metagenomes</taxon>
    </lineage>
</organism>
<sequence>MADSEIITQFSFAVWDFVDVCKGPKCPIHARCPFATRAGGVQRKKCGVERQYLDAVLGPYTELLRKTRDPFLGQWVGLHIVPLYHQLVKLKKIERSLDTAEVIDKNLNIKIHPVYKEIRSVINAIRTEWNRSGIFRLAKDEGYLGSGVPMIEDGEDMDGDGAYHDRLYGDG</sequence>
<gene>
    <name evidence="1" type="ORF">MM415B01412_0021</name>
</gene>
<name>A0A6M3IMK1_9ZZZZ</name>
<reference evidence="1" key="1">
    <citation type="submission" date="2020-03" db="EMBL/GenBank/DDBJ databases">
        <title>The deep terrestrial virosphere.</title>
        <authorList>
            <person name="Holmfeldt K."/>
            <person name="Nilsson E."/>
            <person name="Simone D."/>
            <person name="Lopez-Fernandez M."/>
            <person name="Wu X."/>
            <person name="de Brujin I."/>
            <person name="Lundin D."/>
            <person name="Andersson A."/>
            <person name="Bertilsson S."/>
            <person name="Dopson M."/>
        </authorList>
    </citation>
    <scope>NUCLEOTIDE SEQUENCE</scope>
    <source>
        <strain evidence="1">MM415B01412</strain>
    </source>
</reference>
<dbReference type="EMBL" id="MT141337">
    <property type="protein sequence ID" value="QJA58739.1"/>
    <property type="molecule type" value="Genomic_DNA"/>
</dbReference>
<protein>
    <submittedName>
        <fullName evidence="1">Uncharacterized protein</fullName>
    </submittedName>
</protein>
<accession>A0A6M3IMK1</accession>
<evidence type="ECO:0000313" key="1">
    <source>
        <dbReference type="EMBL" id="QJA58739.1"/>
    </source>
</evidence>
<proteinExistence type="predicted"/>
<dbReference type="AlphaFoldDB" id="A0A6M3IMK1"/>